<accession>A0A1H3KMK1</accession>
<sequence length="321" mass="34535">MALHPDLQAFLELANAQASSRPRMSQMTAAQARAAYDNATLALDLPGDGLPTEDLELPTRDGARIRARLYRGEAQAASAPCLLFFHGGGYVLGGLESHDSLCRSLALGTPCNVLAIDYRLAPEHRFPTAFLDAEDALAWLLEHGGRHGLDAQRLAIGGDSVGGTLATALCIAARDAGMPQPLLQLLLYPCTAAQQDSDSHARLATGHLLEGDTLAWMFGQYLRSDADRQDWRFAPLQASDLGRLAPTLMVLAEYDPLIDEGKRYAERLQAAGVAVDLQIYAGMVHDFARLGALTEETEVLRGRICKALAHAFQAARIPALA</sequence>
<dbReference type="Gene3D" id="3.40.50.1820">
    <property type="entry name" value="alpha/beta hydrolase"/>
    <property type="match status" value="1"/>
</dbReference>
<keyword evidence="1" id="KW-0378">Hydrolase</keyword>
<dbReference type="AlphaFoldDB" id="A0A1H3KMK1"/>
<dbReference type="GO" id="GO:0016787">
    <property type="term" value="F:hydrolase activity"/>
    <property type="evidence" value="ECO:0007669"/>
    <property type="project" value="UniProtKB-KW"/>
</dbReference>
<dbReference type="PANTHER" id="PTHR48081:SF8">
    <property type="entry name" value="ALPHA_BETA HYDROLASE FOLD-3 DOMAIN-CONTAINING PROTEIN-RELATED"/>
    <property type="match status" value="1"/>
</dbReference>
<reference evidence="3 4" key="1">
    <citation type="submission" date="2016-10" db="EMBL/GenBank/DDBJ databases">
        <authorList>
            <person name="de Groot N.N."/>
        </authorList>
    </citation>
    <scope>NUCLEOTIDE SEQUENCE [LARGE SCALE GENOMIC DNA]</scope>
    <source>
        <strain evidence="3 4">LMG 24775</strain>
    </source>
</reference>
<dbReference type="InterPro" id="IPR050300">
    <property type="entry name" value="GDXG_lipolytic_enzyme"/>
</dbReference>
<gene>
    <name evidence="3" type="ORF">SAMN05421547_105245</name>
</gene>
<protein>
    <submittedName>
        <fullName evidence="3">Acetyl esterase</fullName>
    </submittedName>
</protein>
<evidence type="ECO:0000256" key="1">
    <source>
        <dbReference type="ARBA" id="ARBA00022801"/>
    </source>
</evidence>
<feature type="domain" description="Alpha/beta hydrolase fold-3" evidence="2">
    <location>
        <begin position="82"/>
        <end position="288"/>
    </location>
</feature>
<dbReference type="Pfam" id="PF07859">
    <property type="entry name" value="Abhydrolase_3"/>
    <property type="match status" value="1"/>
</dbReference>
<dbReference type="InterPro" id="IPR029058">
    <property type="entry name" value="AB_hydrolase_fold"/>
</dbReference>
<dbReference type="EMBL" id="FNPE01000005">
    <property type="protein sequence ID" value="SDY53371.1"/>
    <property type="molecule type" value="Genomic_DNA"/>
</dbReference>
<evidence type="ECO:0000259" key="2">
    <source>
        <dbReference type="Pfam" id="PF07859"/>
    </source>
</evidence>
<evidence type="ECO:0000313" key="4">
    <source>
        <dbReference type="Proteomes" id="UP000183417"/>
    </source>
</evidence>
<dbReference type="InterPro" id="IPR013094">
    <property type="entry name" value="AB_hydrolase_3"/>
</dbReference>
<organism evidence="3 4">
    <name type="scientific">Delftia lacustris</name>
    <dbReference type="NCBI Taxonomy" id="558537"/>
    <lineage>
        <taxon>Bacteria</taxon>
        <taxon>Pseudomonadati</taxon>
        <taxon>Pseudomonadota</taxon>
        <taxon>Betaproteobacteria</taxon>
        <taxon>Burkholderiales</taxon>
        <taxon>Comamonadaceae</taxon>
        <taxon>Delftia</taxon>
    </lineage>
</organism>
<name>A0A1H3KMK1_9BURK</name>
<dbReference type="RefSeq" id="WP_074921443.1">
    <property type="nucleotide sequence ID" value="NZ_CP141274.1"/>
</dbReference>
<dbReference type="SUPFAM" id="SSF53474">
    <property type="entry name" value="alpha/beta-Hydrolases"/>
    <property type="match status" value="1"/>
</dbReference>
<dbReference type="GeneID" id="94691299"/>
<proteinExistence type="predicted"/>
<evidence type="ECO:0000313" key="3">
    <source>
        <dbReference type="EMBL" id="SDY53371.1"/>
    </source>
</evidence>
<dbReference type="PANTHER" id="PTHR48081">
    <property type="entry name" value="AB HYDROLASE SUPERFAMILY PROTEIN C4A8.06C"/>
    <property type="match status" value="1"/>
</dbReference>
<dbReference type="Proteomes" id="UP000183417">
    <property type="component" value="Unassembled WGS sequence"/>
</dbReference>